<comment type="caution">
    <text evidence="2">The sequence shown here is derived from an EMBL/GenBank/DDBJ whole genome shotgun (WGS) entry which is preliminary data.</text>
</comment>
<keyword evidence="3" id="KW-1185">Reference proteome</keyword>
<protein>
    <submittedName>
        <fullName evidence="2">GNAT family N-acetyltransferase</fullName>
        <ecNumber evidence="2">2.3.1.-</ecNumber>
    </submittedName>
</protein>
<dbReference type="InterPro" id="IPR016181">
    <property type="entry name" value="Acyl_CoA_acyltransferase"/>
</dbReference>
<dbReference type="EC" id="2.3.1.-" evidence="2"/>
<feature type="domain" description="N-acetyltransferase" evidence="1">
    <location>
        <begin position="13"/>
        <end position="100"/>
    </location>
</feature>
<organism evidence="2 3">
    <name type="scientific">Microbacterium istanbulense</name>
    <dbReference type="NCBI Taxonomy" id="3122049"/>
    <lineage>
        <taxon>Bacteria</taxon>
        <taxon>Bacillati</taxon>
        <taxon>Actinomycetota</taxon>
        <taxon>Actinomycetes</taxon>
        <taxon>Micrococcales</taxon>
        <taxon>Microbacteriaceae</taxon>
        <taxon>Microbacterium</taxon>
    </lineage>
</organism>
<dbReference type="Gene3D" id="3.40.630.30">
    <property type="match status" value="1"/>
</dbReference>
<gene>
    <name evidence="2" type="ORF">WDU93_10650</name>
</gene>
<dbReference type="GO" id="GO:0016746">
    <property type="term" value="F:acyltransferase activity"/>
    <property type="evidence" value="ECO:0007669"/>
    <property type="project" value="UniProtKB-KW"/>
</dbReference>
<dbReference type="PROSITE" id="PS51729">
    <property type="entry name" value="GNAT_YJDJ"/>
    <property type="match status" value="1"/>
</dbReference>
<dbReference type="InterPro" id="IPR031165">
    <property type="entry name" value="GNAT_YJDJ"/>
</dbReference>
<keyword evidence="2" id="KW-0808">Transferase</keyword>
<accession>A0ABU8LLF3</accession>
<keyword evidence="2" id="KW-0012">Acyltransferase</keyword>
<dbReference type="EMBL" id="JBBDGN010000009">
    <property type="protein sequence ID" value="MEJ1092151.1"/>
    <property type="molecule type" value="Genomic_DNA"/>
</dbReference>
<dbReference type="Pfam" id="PF14542">
    <property type="entry name" value="Acetyltransf_CG"/>
    <property type="match status" value="1"/>
</dbReference>
<name>A0ABU8LLF3_9MICO</name>
<dbReference type="RefSeq" id="WP_337320408.1">
    <property type="nucleotide sequence ID" value="NZ_JBBDGN010000009.1"/>
</dbReference>
<dbReference type="Proteomes" id="UP001366085">
    <property type="component" value="Unassembled WGS sequence"/>
</dbReference>
<evidence type="ECO:0000259" key="1">
    <source>
        <dbReference type="PROSITE" id="PS51729"/>
    </source>
</evidence>
<reference evidence="2 3" key="1">
    <citation type="submission" date="2024-02" db="EMBL/GenBank/DDBJ databases">
        <authorList>
            <person name="Saticioglu I.B."/>
        </authorList>
    </citation>
    <scope>NUCLEOTIDE SEQUENCE [LARGE SCALE GENOMIC DNA]</scope>
    <source>
        <strain evidence="2 3">Mu-43</strain>
    </source>
</reference>
<evidence type="ECO:0000313" key="3">
    <source>
        <dbReference type="Proteomes" id="UP001366085"/>
    </source>
</evidence>
<proteinExistence type="predicted"/>
<dbReference type="SUPFAM" id="SSF55729">
    <property type="entry name" value="Acyl-CoA N-acyltransferases (Nat)"/>
    <property type="match status" value="1"/>
</dbReference>
<evidence type="ECO:0000313" key="2">
    <source>
        <dbReference type="EMBL" id="MEJ1092151.1"/>
    </source>
</evidence>
<sequence length="102" mass="11382">MTTSLNSSGFVITDEKDASRYTLMRDGNLVSALDYRDDGSTIAMTRAYTVPTYRGHGYAAQIVEGAVADLAARGDRKVDAVCWYVADWFDAHPEHAHLLRRR</sequence>